<sequence>MRKTNHMHKKSFQKLVQEIKKELLNNNEELERIEKRIEQRHEIKR</sequence>
<evidence type="ECO:0000313" key="2">
    <source>
        <dbReference type="EMBL" id="QIZ09171.1"/>
    </source>
</evidence>
<evidence type="ECO:0000256" key="1">
    <source>
        <dbReference type="SAM" id="Coils"/>
    </source>
</evidence>
<accession>A0A6H1P7C1</accession>
<feature type="coiled-coil region" evidence="1">
    <location>
        <begin position="9"/>
        <end position="40"/>
    </location>
</feature>
<evidence type="ECO:0000313" key="3">
    <source>
        <dbReference type="Proteomes" id="UP000501868"/>
    </source>
</evidence>
<dbReference type="AlphaFoldDB" id="A0A6H1P7C1"/>
<dbReference type="EMBL" id="CP051128">
    <property type="protein sequence ID" value="QIZ09171.1"/>
    <property type="molecule type" value="Genomic_DNA"/>
</dbReference>
<reference evidence="2 3" key="1">
    <citation type="submission" date="2020-04" db="EMBL/GenBank/DDBJ databases">
        <title>Genome-Wide Identification of 5-Methylcytosine Sites in Bacterial Genomes By High-Throughput Sequencing of MspJI Restriction Fragments.</title>
        <authorList>
            <person name="Wu V."/>
        </authorList>
    </citation>
    <scope>NUCLEOTIDE SEQUENCE [LARGE SCALE GENOMIC DNA]</scope>
    <source>
        <strain evidence="2 3">S2</strain>
    </source>
</reference>
<organism evidence="2 3">
    <name type="scientific">Priestia megaterium</name>
    <name type="common">Bacillus megaterium</name>
    <dbReference type="NCBI Taxonomy" id="1404"/>
    <lineage>
        <taxon>Bacteria</taxon>
        <taxon>Bacillati</taxon>
        <taxon>Bacillota</taxon>
        <taxon>Bacilli</taxon>
        <taxon>Bacillales</taxon>
        <taxon>Bacillaceae</taxon>
        <taxon>Priestia</taxon>
    </lineage>
</organism>
<reference evidence="2 3" key="2">
    <citation type="submission" date="2020-04" db="EMBL/GenBank/DDBJ databases">
        <authorList>
            <person name="Fomenkov A."/>
            <person name="Anton B.P."/>
            <person name="Roberts R.J."/>
        </authorList>
    </citation>
    <scope>NUCLEOTIDE SEQUENCE [LARGE SCALE GENOMIC DNA]</scope>
    <source>
        <strain evidence="2 3">S2</strain>
    </source>
</reference>
<gene>
    <name evidence="2" type="ORF">HFZ78_22735</name>
</gene>
<name>A0A6H1P7C1_PRIMG</name>
<protein>
    <submittedName>
        <fullName evidence="2">FbpB family small basic protein</fullName>
    </submittedName>
</protein>
<dbReference type="Pfam" id="PF13040">
    <property type="entry name" value="Fur_reg_FbpB"/>
    <property type="match status" value="1"/>
</dbReference>
<dbReference type="Proteomes" id="UP000501868">
    <property type="component" value="Chromosome"/>
</dbReference>
<proteinExistence type="predicted"/>
<dbReference type="InterPro" id="IPR025004">
    <property type="entry name" value="SenN/SenS"/>
</dbReference>
<keyword evidence="1" id="KW-0175">Coiled coil</keyword>